<name>A0A1V6PAT7_PENDC</name>
<gene>
    <name evidence="5" type="ORF">PENDEC_c013G00421</name>
</gene>
<comment type="caution">
    <text evidence="5">The sequence shown here is derived from an EMBL/GenBank/DDBJ whole genome shotgun (WGS) entry which is preliminary data.</text>
</comment>
<dbReference type="AlphaFoldDB" id="A0A1V6PAT7"/>
<dbReference type="InterPro" id="IPR012951">
    <property type="entry name" value="BBE"/>
</dbReference>
<organism evidence="5 6">
    <name type="scientific">Penicillium decumbens</name>
    <dbReference type="NCBI Taxonomy" id="69771"/>
    <lineage>
        <taxon>Eukaryota</taxon>
        <taxon>Fungi</taxon>
        <taxon>Dikarya</taxon>
        <taxon>Ascomycota</taxon>
        <taxon>Pezizomycotina</taxon>
        <taxon>Eurotiomycetes</taxon>
        <taxon>Eurotiomycetidae</taxon>
        <taxon>Eurotiales</taxon>
        <taxon>Aspergillaceae</taxon>
        <taxon>Penicillium</taxon>
    </lineage>
</organism>
<reference evidence="6" key="1">
    <citation type="journal article" date="2017" name="Nat. Microbiol.">
        <title>Global analysis of biosynthetic gene clusters reveals vast potential of secondary metabolite production in Penicillium species.</title>
        <authorList>
            <person name="Nielsen J.C."/>
            <person name="Grijseels S."/>
            <person name="Prigent S."/>
            <person name="Ji B."/>
            <person name="Dainat J."/>
            <person name="Nielsen K.F."/>
            <person name="Frisvad J.C."/>
            <person name="Workman M."/>
            <person name="Nielsen J."/>
        </authorList>
    </citation>
    <scope>NUCLEOTIDE SEQUENCE [LARGE SCALE GENOMIC DNA]</scope>
    <source>
        <strain evidence="6">IBT 11843</strain>
    </source>
</reference>
<dbReference type="Proteomes" id="UP000191522">
    <property type="component" value="Unassembled WGS sequence"/>
</dbReference>
<dbReference type="Pfam" id="PF01565">
    <property type="entry name" value="FAD_binding_4"/>
    <property type="match status" value="1"/>
</dbReference>
<dbReference type="PANTHER" id="PTHR13878:SF91">
    <property type="entry name" value="FAD BINDING DOMAIN PROTEIN (AFU_ORTHOLOGUE AFUA_6G12070)-RELATED"/>
    <property type="match status" value="1"/>
</dbReference>
<evidence type="ECO:0000256" key="1">
    <source>
        <dbReference type="ARBA" id="ARBA00005466"/>
    </source>
</evidence>
<keyword evidence="3" id="KW-1133">Transmembrane helix</keyword>
<dbReference type="InterPro" id="IPR016169">
    <property type="entry name" value="FAD-bd_PCMH_sub2"/>
</dbReference>
<evidence type="ECO:0000313" key="5">
    <source>
        <dbReference type="EMBL" id="OQD73782.1"/>
    </source>
</evidence>
<sequence>MSPNPDQAGRLRLALLPQLIWQFTESNFPTFVLPNSGFGLLAALAAPVLTSRPEPLPPVNLLLRGLQVVLFNWANVLVFDLANQRLPESIVEDQLNKPWRPLLTKQINPGSTRRLMLAAIPAVLFISALLGVGTESSFILILTWLYNDLRGGDEIIRDLIIALGYGLYLSSSLKIAIGPRHHISEDGYCWIAMMSGIILTTMQVQDLKDQADLSCRCFPNEPCWPSPQQWSDFNVTLGGKLISTVPIGSVCHTHGEYAAYDPDACADLLSYWGYPVTHYETSSSPMASWFTNFSCDPFLAPNASCNIGTVQRFAVNVSAAEDVQKTIRFTRDHNLRLVIRNTGHDYLGKSTAPGAVALWTHHLKDIRHLEYTSDHYNGSAIRLGAGVQGFDAVAAAHAQNKVIVTGNCDSVGIAGGYMQGGGHGQLASQFGLAADQALEWEVVTADGQLRTASRTENTDLYWALSGGGGGTYAVVLSVTIKAHPEMITTSAQLSFNGAGNATQFWQVVQTFVVDILPLLDAGAVAIWAIVGSDFSLTPITLPGGSWNQLQKGLASTLALLKRCDIDYTYDIQEFPTFWASYKVMNPHSNITEAQIGGRLMPRSIVESNPDALISTLRSIAEEGVVISGVSVNVSRSAVPFNAVNPAWRDAAISFVLGTADVECQSVMTDSLVPRLAALSPGGGAYLNEADWKQPDWQYVFYGDHYPFLEIVKQKYDPDHIFYARTAVGSERWAEQADGRLCRQ</sequence>
<dbReference type="InterPro" id="IPR036318">
    <property type="entry name" value="FAD-bd_PCMH-like_sf"/>
</dbReference>
<dbReference type="CDD" id="cd13965">
    <property type="entry name" value="PT_UbiA_3"/>
    <property type="match status" value="1"/>
</dbReference>
<evidence type="ECO:0000256" key="2">
    <source>
        <dbReference type="ARBA" id="ARBA00023002"/>
    </source>
</evidence>
<evidence type="ECO:0000313" key="6">
    <source>
        <dbReference type="Proteomes" id="UP000191522"/>
    </source>
</evidence>
<dbReference type="STRING" id="69771.A0A1V6PAT7"/>
<keyword evidence="2" id="KW-0560">Oxidoreductase</keyword>
<dbReference type="InterPro" id="IPR016166">
    <property type="entry name" value="FAD-bd_PCMH"/>
</dbReference>
<dbReference type="SUPFAM" id="SSF56176">
    <property type="entry name" value="FAD-binding/transporter-associated domain-like"/>
    <property type="match status" value="1"/>
</dbReference>
<protein>
    <recommendedName>
        <fullName evidence="4">FAD-binding PCMH-type domain-containing protein</fullName>
    </recommendedName>
</protein>
<feature type="domain" description="FAD-binding PCMH-type" evidence="4">
    <location>
        <begin position="306"/>
        <end position="485"/>
    </location>
</feature>
<dbReference type="GO" id="GO:0016491">
    <property type="term" value="F:oxidoreductase activity"/>
    <property type="evidence" value="ECO:0007669"/>
    <property type="project" value="UniProtKB-KW"/>
</dbReference>
<dbReference type="PROSITE" id="PS51387">
    <property type="entry name" value="FAD_PCMH"/>
    <property type="match status" value="1"/>
</dbReference>
<comment type="similarity">
    <text evidence="1">Belongs to the oxygen-dependent FAD-linked oxidoreductase family.</text>
</comment>
<keyword evidence="6" id="KW-1185">Reference proteome</keyword>
<dbReference type="InterPro" id="IPR006094">
    <property type="entry name" value="Oxid_FAD_bind_N"/>
</dbReference>
<dbReference type="PANTHER" id="PTHR13878">
    <property type="entry name" value="GULONOLACTONE OXIDASE"/>
    <property type="match status" value="1"/>
</dbReference>
<dbReference type="Pfam" id="PF08031">
    <property type="entry name" value="BBE"/>
    <property type="match status" value="1"/>
</dbReference>
<dbReference type="GO" id="GO:0071949">
    <property type="term" value="F:FAD binding"/>
    <property type="evidence" value="ECO:0007669"/>
    <property type="project" value="InterPro"/>
</dbReference>
<evidence type="ECO:0000256" key="3">
    <source>
        <dbReference type="SAM" id="Phobius"/>
    </source>
</evidence>
<dbReference type="OMA" id="FNAYNPP"/>
<keyword evidence="3" id="KW-0472">Membrane</keyword>
<keyword evidence="3" id="KW-0812">Transmembrane</keyword>
<dbReference type="InterPro" id="IPR050432">
    <property type="entry name" value="FAD-linked_Oxidoreductases_BP"/>
</dbReference>
<dbReference type="Gene3D" id="3.30.465.10">
    <property type="match status" value="1"/>
</dbReference>
<proteinExistence type="inferred from homology"/>
<feature type="transmembrane region" description="Helical" evidence="3">
    <location>
        <begin position="115"/>
        <end position="143"/>
    </location>
</feature>
<dbReference type="EMBL" id="MDYL01000013">
    <property type="protein sequence ID" value="OQD73782.1"/>
    <property type="molecule type" value="Genomic_DNA"/>
</dbReference>
<dbReference type="OrthoDB" id="9983560at2759"/>
<evidence type="ECO:0000259" key="4">
    <source>
        <dbReference type="PROSITE" id="PS51387"/>
    </source>
</evidence>
<accession>A0A1V6PAT7</accession>
<dbReference type="Gene3D" id="3.40.462.20">
    <property type="match status" value="1"/>
</dbReference>